<protein>
    <submittedName>
        <fullName evidence="1">DUF523 domain-containing protein</fullName>
    </submittedName>
</protein>
<dbReference type="PANTHER" id="PTHR30087:SF1">
    <property type="entry name" value="HYPOTHETICAL CYTOSOLIC PROTEIN"/>
    <property type="match status" value="1"/>
</dbReference>
<evidence type="ECO:0000313" key="2">
    <source>
        <dbReference type="Proteomes" id="UP000237068"/>
    </source>
</evidence>
<sequence length="171" mass="18678">MRKILVSSCLAGEKVRYNGGCLNIADQSKDWLNSNFEIMRYCPEVASGLPTPRAPAEIVTGTGKDVLDQDSQVIANDRIDVTDYFLRGAKLTLEFCKVHGIKYAILAESSPSCGSSTIYDGTFTGTKIPGRGVTTELLERNGIQVFSQHTIALLKTRVEQSDFCRTSPLAP</sequence>
<dbReference type="AlphaFoldDB" id="A0A2S4AS92"/>
<comment type="caution">
    <text evidence="1">The sequence shown here is derived from an EMBL/GenBank/DDBJ whole genome shotgun (WGS) entry which is preliminary data.</text>
</comment>
<dbReference type="OrthoDB" id="495783at2"/>
<organism evidence="1 2">
    <name type="scientific">Stutzerimonas stutzeri</name>
    <name type="common">Pseudomonas stutzeri</name>
    <dbReference type="NCBI Taxonomy" id="316"/>
    <lineage>
        <taxon>Bacteria</taxon>
        <taxon>Pseudomonadati</taxon>
        <taxon>Pseudomonadota</taxon>
        <taxon>Gammaproteobacteria</taxon>
        <taxon>Pseudomonadales</taxon>
        <taxon>Pseudomonadaceae</taxon>
        <taxon>Stutzerimonas</taxon>
    </lineage>
</organism>
<proteinExistence type="predicted"/>
<reference evidence="1 2" key="1">
    <citation type="submission" date="2018-01" db="EMBL/GenBank/DDBJ databases">
        <title>Denitrification phenotypes of diverse strains of Pseudomonas stutzeri.</title>
        <authorList>
            <person name="Milligan D.A."/>
            <person name="Bergaust L."/>
            <person name="Bakken L.R."/>
            <person name="Frostegard A."/>
        </authorList>
    </citation>
    <scope>NUCLEOTIDE SEQUENCE [LARGE SCALE GENOMIC DNA]</scope>
    <source>
        <strain evidence="1 2">24a13</strain>
    </source>
</reference>
<dbReference type="Proteomes" id="UP000237068">
    <property type="component" value="Unassembled WGS sequence"/>
</dbReference>
<dbReference type="EMBL" id="PPXG01000002">
    <property type="protein sequence ID" value="POH84249.1"/>
    <property type="molecule type" value="Genomic_DNA"/>
</dbReference>
<name>A0A2S4AS92_STUST</name>
<evidence type="ECO:0000313" key="1">
    <source>
        <dbReference type="EMBL" id="POH84249.1"/>
    </source>
</evidence>
<accession>A0A2S4AS92</accession>
<gene>
    <name evidence="1" type="ORF">CXK91_06770</name>
</gene>
<dbReference type="PANTHER" id="PTHR30087">
    <property type="entry name" value="INNER MEMBRANE PROTEIN"/>
    <property type="match status" value="1"/>
</dbReference>
<dbReference type="Pfam" id="PF04463">
    <property type="entry name" value="2-thiour_desulf"/>
    <property type="match status" value="1"/>
</dbReference>
<dbReference type="InterPro" id="IPR007553">
    <property type="entry name" value="2-thiour_desulf"/>
</dbReference>
<dbReference type="RefSeq" id="WP_103455409.1">
    <property type="nucleotide sequence ID" value="NZ_JAMOHQ010000015.1"/>
</dbReference>